<accession>A0A423UKI4</accession>
<evidence type="ECO:0000256" key="1">
    <source>
        <dbReference type="ARBA" id="ARBA00004184"/>
    </source>
</evidence>
<dbReference type="RefSeq" id="WP_096228087.1">
    <property type="nucleotide sequence ID" value="NZ_BAABZN010000001.1"/>
</dbReference>
<reference evidence="12" key="3">
    <citation type="journal article" date="2019" name="Microbiol. Resour. Announc.">
        <title>Draft Genome Sequences of Type Strains of Gordonibacter faecihominis, Paraeggerthella hongkongensis, Parvibacter caecicola,Slackia equolifaciens, Slackia faecicanis, and Slackia isoflavoniconvertens.</title>
        <authorList>
            <person name="Danylec N."/>
            <person name="Stoll D.A."/>
            <person name="Dotsch A."/>
            <person name="Huch M."/>
        </authorList>
    </citation>
    <scope>NUCLEOTIDE SEQUENCE</scope>
    <source>
        <strain evidence="12">DSM 27213</strain>
    </source>
</reference>
<keyword evidence="8" id="KW-1003">Cell membrane</keyword>
<evidence type="ECO:0000259" key="9">
    <source>
        <dbReference type="Pfam" id="PF02823"/>
    </source>
</evidence>
<evidence type="ECO:0000313" key="13">
    <source>
        <dbReference type="Proteomes" id="UP000285258"/>
    </source>
</evidence>
<comment type="function">
    <text evidence="8">Produces ATP from ADP in the presence of a proton gradient across the membrane.</text>
</comment>
<comment type="subcellular location">
    <subcellularLocation>
        <location evidence="8">Cell membrane</location>
        <topology evidence="8">Peripheral membrane protein</topology>
    </subcellularLocation>
    <subcellularLocation>
        <location evidence="1">Endomembrane system</location>
        <topology evidence="1">Peripheral membrane protein</topology>
    </subcellularLocation>
</comment>
<dbReference type="InterPro" id="IPR020546">
    <property type="entry name" value="ATP_synth_F1_dsu/esu_N"/>
</dbReference>
<dbReference type="CDD" id="cd12152">
    <property type="entry name" value="F1-ATPase_delta"/>
    <property type="match status" value="1"/>
</dbReference>
<feature type="domain" description="ATP synthase F1 complex delta/epsilon subunit N-terminal" evidence="9">
    <location>
        <begin position="7"/>
        <end position="83"/>
    </location>
</feature>
<evidence type="ECO:0000313" key="14">
    <source>
        <dbReference type="Proteomes" id="UP000462865"/>
    </source>
</evidence>
<gene>
    <name evidence="8" type="primary">atpC</name>
    <name evidence="12" type="ORF">DMP12_07795</name>
    <name evidence="10" type="ORF">GKG38_07510</name>
    <name evidence="11" type="ORF">GO738_11350</name>
</gene>
<dbReference type="GO" id="GO:0005886">
    <property type="term" value="C:plasma membrane"/>
    <property type="evidence" value="ECO:0007669"/>
    <property type="project" value="UniProtKB-SubCell"/>
</dbReference>
<reference evidence="13" key="1">
    <citation type="submission" date="2018-05" db="EMBL/GenBank/DDBJ databases">
        <title>Genome Sequencing of selected type strains of the family Eggerthellaceae.</title>
        <authorList>
            <person name="Danylec N."/>
            <person name="Stoll D.A."/>
            <person name="Doetsch A."/>
            <person name="Huch M."/>
        </authorList>
    </citation>
    <scope>NUCLEOTIDE SEQUENCE [LARGE SCALE GENOMIC DNA]</scope>
    <source>
        <strain evidence="13">DSM 27213</strain>
    </source>
</reference>
<keyword evidence="5 8" id="KW-0472">Membrane</keyword>
<evidence type="ECO:0000256" key="3">
    <source>
        <dbReference type="ARBA" id="ARBA00022448"/>
    </source>
</evidence>
<comment type="subunit">
    <text evidence="8">F-type ATPases have 2 components, CF(1) - the catalytic core - and CF(0) - the membrane proton channel. CF(1) has five subunits: alpha(3), beta(3), gamma(1), delta(1), epsilon(1). CF(0) has three main subunits: a, b and c.</text>
</comment>
<dbReference type="GO" id="GO:0012505">
    <property type="term" value="C:endomembrane system"/>
    <property type="evidence" value="ECO:0007669"/>
    <property type="project" value="UniProtKB-SubCell"/>
</dbReference>
<dbReference type="PANTHER" id="PTHR13822:SF10">
    <property type="entry name" value="ATP SYNTHASE EPSILON CHAIN, CHLOROPLASTIC"/>
    <property type="match status" value="1"/>
</dbReference>
<reference evidence="12" key="2">
    <citation type="journal article" date="2019" name="Int. J. Syst. Evol. Microbiol.">
        <title>Gordonibacter faecihominis is a later heterotypic synonym of Gordonibacter urolithinfaciens.</title>
        <authorList>
            <person name="Danylec N."/>
            <person name="Stoll D.A."/>
            <person name="Huch M."/>
        </authorList>
    </citation>
    <scope>NUCLEOTIDE SEQUENCE</scope>
    <source>
        <strain evidence="12">DSM 27213</strain>
    </source>
</reference>
<evidence type="ECO:0000313" key="12">
    <source>
        <dbReference type="EMBL" id="ROT89998.1"/>
    </source>
</evidence>
<keyword evidence="8" id="KW-0375">Hydrogen ion transport</keyword>
<organism evidence="12 13">
    <name type="scientific">Gordonibacter urolithinfaciens</name>
    <dbReference type="NCBI Taxonomy" id="1335613"/>
    <lineage>
        <taxon>Bacteria</taxon>
        <taxon>Bacillati</taxon>
        <taxon>Actinomycetota</taxon>
        <taxon>Coriobacteriia</taxon>
        <taxon>Eggerthellales</taxon>
        <taxon>Eggerthellaceae</taxon>
        <taxon>Gordonibacter</taxon>
    </lineage>
</organism>
<dbReference type="HAMAP" id="MF_00530">
    <property type="entry name" value="ATP_synth_epsil_bac"/>
    <property type="match status" value="1"/>
</dbReference>
<dbReference type="PANTHER" id="PTHR13822">
    <property type="entry name" value="ATP SYNTHASE DELTA/EPSILON CHAIN"/>
    <property type="match status" value="1"/>
</dbReference>
<dbReference type="EMBL" id="QIBW01000007">
    <property type="protein sequence ID" value="ROT89998.1"/>
    <property type="molecule type" value="Genomic_DNA"/>
</dbReference>
<evidence type="ECO:0000256" key="7">
    <source>
        <dbReference type="ARBA" id="ARBA00023310"/>
    </source>
</evidence>
<keyword evidence="7 8" id="KW-0066">ATP synthesis</keyword>
<protein>
    <recommendedName>
        <fullName evidence="8">ATP synthase epsilon chain</fullName>
    </recommendedName>
    <alternativeName>
        <fullName evidence="8">ATP synthase F1 sector epsilon subunit</fullName>
    </alternativeName>
    <alternativeName>
        <fullName evidence="8">F-ATPase epsilon subunit</fullName>
    </alternativeName>
</protein>
<dbReference type="Proteomes" id="UP000468327">
    <property type="component" value="Unassembled WGS sequence"/>
</dbReference>
<dbReference type="Proteomes" id="UP000285258">
    <property type="component" value="Unassembled WGS sequence"/>
</dbReference>
<reference evidence="10 14" key="4">
    <citation type="journal article" date="2019" name="Nat. Med.">
        <title>A library of human gut bacterial isolates paired with longitudinal multiomics data enables mechanistic microbiome research.</title>
        <authorList>
            <person name="Poyet M."/>
            <person name="Groussin M."/>
            <person name="Gibbons S.M."/>
            <person name="Avila-Pacheco J."/>
            <person name="Jiang X."/>
            <person name="Kearney S.M."/>
            <person name="Perrotta A.R."/>
            <person name="Berdy B."/>
            <person name="Zhao S."/>
            <person name="Lieberman T.D."/>
            <person name="Swanson P.K."/>
            <person name="Smith M."/>
            <person name="Roesemann S."/>
            <person name="Alexander J.E."/>
            <person name="Rich S.A."/>
            <person name="Livny J."/>
            <person name="Vlamakis H."/>
            <person name="Clish C."/>
            <person name="Bullock K."/>
            <person name="Deik A."/>
            <person name="Scott J."/>
            <person name="Pierce K.A."/>
            <person name="Xavier R.J."/>
            <person name="Alm E.J."/>
        </authorList>
    </citation>
    <scope>NUCLEOTIDE SEQUENCE [LARGE SCALE GENOMIC DNA]</scope>
    <source>
        <strain evidence="10 14">BIOML-A1</strain>
    </source>
</reference>
<evidence type="ECO:0000313" key="10">
    <source>
        <dbReference type="EMBL" id="MSA94906.1"/>
    </source>
</evidence>
<dbReference type="SUPFAM" id="SSF51344">
    <property type="entry name" value="Epsilon subunit of F1F0-ATP synthase N-terminal domain"/>
    <property type="match status" value="1"/>
</dbReference>
<dbReference type="GO" id="GO:0045259">
    <property type="term" value="C:proton-transporting ATP synthase complex"/>
    <property type="evidence" value="ECO:0007669"/>
    <property type="project" value="UniProtKB-KW"/>
</dbReference>
<dbReference type="Proteomes" id="UP000462865">
    <property type="component" value="Unassembled WGS sequence"/>
</dbReference>
<name>A0A423UKI4_9ACTN</name>
<proteinExistence type="inferred from homology"/>
<evidence type="ECO:0000313" key="11">
    <source>
        <dbReference type="EMBL" id="MVN15929.1"/>
    </source>
</evidence>
<comment type="caution">
    <text evidence="12">The sequence shown here is derived from an EMBL/GenBank/DDBJ whole genome shotgun (WGS) entry which is preliminary data.</text>
</comment>
<dbReference type="InterPro" id="IPR036771">
    <property type="entry name" value="ATPsynth_dsu/esu_N"/>
</dbReference>
<comment type="similarity">
    <text evidence="2 8">Belongs to the ATPase epsilon chain family.</text>
</comment>
<evidence type="ECO:0000256" key="5">
    <source>
        <dbReference type="ARBA" id="ARBA00023136"/>
    </source>
</evidence>
<dbReference type="GeneID" id="97354741"/>
<evidence type="ECO:0000256" key="4">
    <source>
        <dbReference type="ARBA" id="ARBA00023065"/>
    </source>
</evidence>
<dbReference type="InterPro" id="IPR001469">
    <property type="entry name" value="ATP_synth_F1_dsu/esu"/>
</dbReference>
<dbReference type="Pfam" id="PF02823">
    <property type="entry name" value="ATP-synt_DE_N"/>
    <property type="match status" value="1"/>
</dbReference>
<keyword evidence="3 8" id="KW-0813">Transport</keyword>
<dbReference type="Gene3D" id="2.60.15.10">
    <property type="entry name" value="F0F1 ATP synthase delta/epsilon subunit, N-terminal"/>
    <property type="match status" value="1"/>
</dbReference>
<dbReference type="GO" id="GO:0005524">
    <property type="term" value="F:ATP binding"/>
    <property type="evidence" value="ECO:0007669"/>
    <property type="project" value="UniProtKB-UniRule"/>
</dbReference>
<keyword evidence="15" id="KW-1185">Reference proteome</keyword>
<evidence type="ECO:0000256" key="6">
    <source>
        <dbReference type="ARBA" id="ARBA00023196"/>
    </source>
</evidence>
<dbReference type="AlphaFoldDB" id="A0A423UKI4"/>
<evidence type="ECO:0000256" key="8">
    <source>
        <dbReference type="HAMAP-Rule" id="MF_00530"/>
    </source>
</evidence>
<keyword evidence="6 8" id="KW-0139">CF(1)</keyword>
<dbReference type="GO" id="GO:0046933">
    <property type="term" value="F:proton-transporting ATP synthase activity, rotational mechanism"/>
    <property type="evidence" value="ECO:0007669"/>
    <property type="project" value="UniProtKB-UniRule"/>
</dbReference>
<evidence type="ECO:0000313" key="15">
    <source>
        <dbReference type="Proteomes" id="UP000468327"/>
    </source>
</evidence>
<evidence type="ECO:0000256" key="2">
    <source>
        <dbReference type="ARBA" id="ARBA00005712"/>
    </source>
</evidence>
<keyword evidence="4 8" id="KW-0406">Ion transport</keyword>
<sequence>MPNLLCMVATPTRELFSGEIAYADVPGSEGNYGVLSGHEMLVAKNSPGVLTLWMDAAGNEKRRFALYEGATQVYADRLTVLARFGVDADSIDVEAVRKKADGMRERVAELEAKHADDPEVESYGAILETSRARLAWYETQLRVAEGAPAK</sequence>
<reference evidence="11 15" key="5">
    <citation type="submission" date="2019-11" db="EMBL/GenBank/DDBJ databases">
        <title>Whole genome shotgun sequencing (WGS) data from Adlercreutzia equolifaciens ResAG-91, Eggerthella lenta MRI-F36, MRI-F37, MRI-F40, ResAG-49, ResAG-88, ResAG-121, ResAG-145, and Gordonibacter sp. ResAG-5, ResAG-26, ResAG-43, ResAG-50, ResAG-59.</title>
        <authorList>
            <person name="Stoll D.A."/>
            <person name="Danylec N."/>
            <person name="Franz C.M.A.P."/>
            <person name="Huch M."/>
        </authorList>
    </citation>
    <scope>NUCLEOTIDE SEQUENCE [LARGE SCALE GENOMIC DNA]</scope>
    <source>
        <strain evidence="11 15">ResAG-59</strain>
    </source>
</reference>
<dbReference type="EMBL" id="WKZA01000027">
    <property type="protein sequence ID" value="MSA94906.1"/>
    <property type="molecule type" value="Genomic_DNA"/>
</dbReference>
<dbReference type="EMBL" id="WPOC01000020">
    <property type="protein sequence ID" value="MVN15929.1"/>
    <property type="molecule type" value="Genomic_DNA"/>
</dbReference>